<dbReference type="AlphaFoldDB" id="A0A2H5QKG6"/>
<evidence type="ECO:0000313" key="2">
    <source>
        <dbReference type="Proteomes" id="UP000236630"/>
    </source>
</evidence>
<keyword evidence="2" id="KW-1185">Reference proteome</keyword>
<sequence length="51" mass="5923">MHAQNQATKSHQVTLPCHQNSTSLSLKARPSRRCSEILLAISFFFFWWTCI</sequence>
<evidence type="ECO:0000313" key="1">
    <source>
        <dbReference type="EMBL" id="GAY65120.1"/>
    </source>
</evidence>
<dbReference type="EMBL" id="BDQV01000453">
    <property type="protein sequence ID" value="GAY65120.1"/>
    <property type="molecule type" value="Genomic_DNA"/>
</dbReference>
<dbReference type="Proteomes" id="UP000236630">
    <property type="component" value="Unassembled WGS sequence"/>
</dbReference>
<gene>
    <name evidence="1" type="ORF">CUMW_238810</name>
</gene>
<organism evidence="1 2">
    <name type="scientific">Citrus unshiu</name>
    <name type="common">Satsuma mandarin</name>
    <name type="synonym">Citrus nobilis var. unshiu</name>
    <dbReference type="NCBI Taxonomy" id="55188"/>
    <lineage>
        <taxon>Eukaryota</taxon>
        <taxon>Viridiplantae</taxon>
        <taxon>Streptophyta</taxon>
        <taxon>Embryophyta</taxon>
        <taxon>Tracheophyta</taxon>
        <taxon>Spermatophyta</taxon>
        <taxon>Magnoliopsida</taxon>
        <taxon>eudicotyledons</taxon>
        <taxon>Gunneridae</taxon>
        <taxon>Pentapetalae</taxon>
        <taxon>rosids</taxon>
        <taxon>malvids</taxon>
        <taxon>Sapindales</taxon>
        <taxon>Rutaceae</taxon>
        <taxon>Aurantioideae</taxon>
        <taxon>Citrus</taxon>
    </lineage>
</organism>
<proteinExistence type="predicted"/>
<comment type="caution">
    <text evidence="1">The sequence shown here is derived from an EMBL/GenBank/DDBJ whole genome shotgun (WGS) entry which is preliminary data.</text>
</comment>
<reference evidence="1 2" key="1">
    <citation type="journal article" date="2017" name="Front. Genet.">
        <title>Draft sequencing of the heterozygous diploid genome of Satsuma (Citrus unshiu Marc.) using a hybrid assembly approach.</title>
        <authorList>
            <person name="Shimizu T."/>
            <person name="Tanizawa Y."/>
            <person name="Mochizuki T."/>
            <person name="Nagasaki H."/>
            <person name="Yoshioka T."/>
            <person name="Toyoda A."/>
            <person name="Fujiyama A."/>
            <person name="Kaminuma E."/>
            <person name="Nakamura Y."/>
        </authorList>
    </citation>
    <scope>NUCLEOTIDE SEQUENCE [LARGE SCALE GENOMIC DNA]</scope>
    <source>
        <strain evidence="2">cv. Miyagawa wase</strain>
    </source>
</reference>
<protein>
    <submittedName>
        <fullName evidence="1">Uncharacterized protein</fullName>
    </submittedName>
</protein>
<name>A0A2H5QKG6_CITUN</name>
<accession>A0A2H5QKG6</accession>